<dbReference type="AlphaFoldDB" id="A0A7J5XE72"/>
<evidence type="ECO:0000256" key="1">
    <source>
        <dbReference type="SAM" id="Phobius"/>
    </source>
</evidence>
<keyword evidence="3" id="KW-1185">Reference proteome</keyword>
<keyword evidence="1" id="KW-0812">Transmembrane</keyword>
<evidence type="ECO:0000313" key="2">
    <source>
        <dbReference type="EMBL" id="KAF3835312.1"/>
    </source>
</evidence>
<organism evidence="2 3">
    <name type="scientific">Dissostichus mawsoni</name>
    <name type="common">Antarctic cod</name>
    <dbReference type="NCBI Taxonomy" id="36200"/>
    <lineage>
        <taxon>Eukaryota</taxon>
        <taxon>Metazoa</taxon>
        <taxon>Chordata</taxon>
        <taxon>Craniata</taxon>
        <taxon>Vertebrata</taxon>
        <taxon>Euteleostomi</taxon>
        <taxon>Actinopterygii</taxon>
        <taxon>Neopterygii</taxon>
        <taxon>Teleostei</taxon>
        <taxon>Neoteleostei</taxon>
        <taxon>Acanthomorphata</taxon>
        <taxon>Eupercaria</taxon>
        <taxon>Perciformes</taxon>
        <taxon>Notothenioidei</taxon>
        <taxon>Nototheniidae</taxon>
        <taxon>Dissostichus</taxon>
    </lineage>
</organism>
<evidence type="ECO:0000313" key="3">
    <source>
        <dbReference type="Proteomes" id="UP000518266"/>
    </source>
</evidence>
<sequence>MGKCLHNTLNIFPWDLQMQFLFTIAFSLSPPFQFLIFVIVFTQSSFNYIFSSLNNSISMAPKYFNK</sequence>
<keyword evidence="1" id="KW-0472">Membrane</keyword>
<proteinExistence type="predicted"/>
<name>A0A7J5XE72_DISMA</name>
<accession>A0A7J5XE72</accession>
<comment type="caution">
    <text evidence="2">The sequence shown here is derived from an EMBL/GenBank/DDBJ whole genome shotgun (WGS) entry which is preliminary data.</text>
</comment>
<protein>
    <submittedName>
        <fullName evidence="2">Uncharacterized protein</fullName>
    </submittedName>
</protein>
<keyword evidence="1" id="KW-1133">Transmembrane helix</keyword>
<reference evidence="2 3" key="1">
    <citation type="submission" date="2020-03" db="EMBL/GenBank/DDBJ databases">
        <title>Dissostichus mawsoni Genome sequencing and assembly.</title>
        <authorList>
            <person name="Park H."/>
        </authorList>
    </citation>
    <scope>NUCLEOTIDE SEQUENCE [LARGE SCALE GENOMIC DNA]</scope>
    <source>
        <strain evidence="2">DM0001</strain>
        <tissue evidence="2">Muscle</tissue>
    </source>
</reference>
<gene>
    <name evidence="2" type="ORF">F7725_027870</name>
</gene>
<dbReference type="EMBL" id="JAAKFY010000025">
    <property type="protein sequence ID" value="KAF3835312.1"/>
    <property type="molecule type" value="Genomic_DNA"/>
</dbReference>
<feature type="transmembrane region" description="Helical" evidence="1">
    <location>
        <begin position="20"/>
        <end position="41"/>
    </location>
</feature>
<dbReference type="Proteomes" id="UP000518266">
    <property type="component" value="Unassembled WGS sequence"/>
</dbReference>